<reference evidence="1" key="2">
    <citation type="journal article" date="2019" name="IMA Fungus">
        <title>Genome sequencing and comparison of five Tilletia species to identify candidate genes for the detection of regulated species infecting wheat.</title>
        <authorList>
            <person name="Nguyen H.D.T."/>
            <person name="Sultana T."/>
            <person name="Kesanakurti P."/>
            <person name="Hambleton S."/>
        </authorList>
    </citation>
    <scope>NUCLEOTIDE SEQUENCE</scope>
    <source>
        <strain evidence="1">DAOMC 236426</strain>
    </source>
</reference>
<dbReference type="AlphaFoldDB" id="A0A8X7SRY2"/>
<protein>
    <submittedName>
        <fullName evidence="1">Uncharacterized protein</fullName>
    </submittedName>
</protein>
<evidence type="ECO:0000313" key="1">
    <source>
        <dbReference type="EMBL" id="KAE8235717.1"/>
    </source>
</evidence>
<sequence>MLHLADTVTNLNTSVHQLSDHLEAVRGFVSSVARNSNSLIPSVPRDVASLAEGATAGLRLRVMEQLHERVGQLVQAELDTFSRFVRAVLDGGLRAVHTGQPDGQSILPQPEIDPLGFLFLELEQGSNYPPGSSSTPHPGQNTALEQSRNLNSTLKGRLNAESQLLETVLVAVSNAAGRLGARVNAWTIGLGRVYDHLDRLQKDRNVAVLSEKAAQSAPIGEIGHQHVGRLQERYSSLAQSAIEALLGELVHQVTSHSVDDGTPTSHVDEIDRMAEVAAKAVFGYKVVDNLHQRRSVLRVLVQNDSEATAIPGQRLLAEENIQDALKTTKARCLESWRGLAIDRAVLEHAAAVQESE</sequence>
<reference evidence="1" key="1">
    <citation type="submission" date="2016-04" db="EMBL/GenBank/DDBJ databases">
        <authorList>
            <person name="Nguyen H.D."/>
            <person name="Samba Siva P."/>
            <person name="Cullis J."/>
            <person name="Levesque C.A."/>
            <person name="Hambleton S."/>
        </authorList>
    </citation>
    <scope>NUCLEOTIDE SEQUENCE</scope>
    <source>
        <strain evidence="1">DAOMC 236426</strain>
    </source>
</reference>
<gene>
    <name evidence="1" type="ORF">A4X06_0g9783</name>
</gene>
<evidence type="ECO:0000313" key="2">
    <source>
        <dbReference type="Proteomes" id="UP000077684"/>
    </source>
</evidence>
<accession>A0A8X7SRY2</accession>
<dbReference type="Proteomes" id="UP000077684">
    <property type="component" value="Unassembled WGS sequence"/>
</dbReference>
<comment type="caution">
    <text evidence="1">The sequence shown here is derived from an EMBL/GenBank/DDBJ whole genome shotgun (WGS) entry which is preliminary data.</text>
</comment>
<feature type="non-terminal residue" evidence="1">
    <location>
        <position position="1"/>
    </location>
</feature>
<organism evidence="1 2">
    <name type="scientific">Tilletia controversa</name>
    <name type="common">dwarf bunt fungus</name>
    <dbReference type="NCBI Taxonomy" id="13291"/>
    <lineage>
        <taxon>Eukaryota</taxon>
        <taxon>Fungi</taxon>
        <taxon>Dikarya</taxon>
        <taxon>Basidiomycota</taxon>
        <taxon>Ustilaginomycotina</taxon>
        <taxon>Exobasidiomycetes</taxon>
        <taxon>Tilletiales</taxon>
        <taxon>Tilletiaceae</taxon>
        <taxon>Tilletia</taxon>
    </lineage>
</organism>
<name>A0A8X7SRY2_9BASI</name>
<dbReference type="EMBL" id="LWDE02003333">
    <property type="protein sequence ID" value="KAE8235717.1"/>
    <property type="molecule type" value="Genomic_DNA"/>
</dbReference>
<keyword evidence="2" id="KW-1185">Reference proteome</keyword>
<proteinExistence type="predicted"/>